<keyword evidence="3" id="KW-1185">Reference proteome</keyword>
<gene>
    <name evidence="2" type="ORF">Esi_0220_0001</name>
</gene>
<dbReference type="OrthoDB" id="10398197at2759"/>
<name>D8LIL4_ECTSI</name>
<dbReference type="Proteomes" id="UP000002630">
    <property type="component" value="Linkage Group LG23"/>
</dbReference>
<keyword evidence="1" id="KW-1133">Transmembrane helix</keyword>
<proteinExistence type="predicted"/>
<dbReference type="AlphaFoldDB" id="D8LIL4"/>
<reference evidence="2 3" key="1">
    <citation type="journal article" date="2010" name="Nature">
        <title>The Ectocarpus genome and the independent evolution of multicellularity in brown algae.</title>
        <authorList>
            <person name="Cock J.M."/>
            <person name="Sterck L."/>
            <person name="Rouze P."/>
            <person name="Scornet D."/>
            <person name="Allen A.E."/>
            <person name="Amoutzias G."/>
            <person name="Anthouard V."/>
            <person name="Artiguenave F."/>
            <person name="Aury J.M."/>
            <person name="Badger J.H."/>
            <person name="Beszteri B."/>
            <person name="Billiau K."/>
            <person name="Bonnet E."/>
            <person name="Bothwell J.H."/>
            <person name="Bowler C."/>
            <person name="Boyen C."/>
            <person name="Brownlee C."/>
            <person name="Carrano C.J."/>
            <person name="Charrier B."/>
            <person name="Cho G.Y."/>
            <person name="Coelho S.M."/>
            <person name="Collen J."/>
            <person name="Corre E."/>
            <person name="Da Silva C."/>
            <person name="Delage L."/>
            <person name="Delaroque N."/>
            <person name="Dittami S.M."/>
            <person name="Doulbeau S."/>
            <person name="Elias M."/>
            <person name="Farnham G."/>
            <person name="Gachon C.M."/>
            <person name="Gschloessl B."/>
            <person name="Heesch S."/>
            <person name="Jabbari K."/>
            <person name="Jubin C."/>
            <person name="Kawai H."/>
            <person name="Kimura K."/>
            <person name="Kloareg B."/>
            <person name="Kupper F.C."/>
            <person name="Lang D."/>
            <person name="Le Bail A."/>
            <person name="Leblanc C."/>
            <person name="Lerouge P."/>
            <person name="Lohr M."/>
            <person name="Lopez P.J."/>
            <person name="Martens C."/>
            <person name="Maumus F."/>
            <person name="Michel G."/>
            <person name="Miranda-Saavedra D."/>
            <person name="Morales J."/>
            <person name="Moreau H."/>
            <person name="Motomura T."/>
            <person name="Nagasato C."/>
            <person name="Napoli C.A."/>
            <person name="Nelson D.R."/>
            <person name="Nyvall-Collen P."/>
            <person name="Peters A.F."/>
            <person name="Pommier C."/>
            <person name="Potin P."/>
            <person name="Poulain J."/>
            <person name="Quesneville H."/>
            <person name="Read B."/>
            <person name="Rensing S.A."/>
            <person name="Ritter A."/>
            <person name="Rousvoal S."/>
            <person name="Samanta M."/>
            <person name="Samson G."/>
            <person name="Schroeder D.C."/>
            <person name="Segurens B."/>
            <person name="Strittmatter M."/>
            <person name="Tonon T."/>
            <person name="Tregear J.W."/>
            <person name="Valentin K."/>
            <person name="von Dassow P."/>
            <person name="Yamagishi T."/>
            <person name="Van de Peer Y."/>
            <person name="Wincker P."/>
        </authorList>
    </citation>
    <scope>NUCLEOTIDE SEQUENCE [LARGE SCALE GENOMIC DNA]</scope>
    <source>
        <strain evidence="3">Ec32 / CCAP1310/4</strain>
    </source>
</reference>
<dbReference type="EMBL" id="FN648399">
    <property type="protein sequence ID" value="CBN75924.1"/>
    <property type="molecule type" value="Genomic_DNA"/>
</dbReference>
<evidence type="ECO:0000313" key="2">
    <source>
        <dbReference type="EMBL" id="CBN75924.1"/>
    </source>
</evidence>
<accession>D8LIL4</accession>
<evidence type="ECO:0000256" key="1">
    <source>
        <dbReference type="SAM" id="Phobius"/>
    </source>
</evidence>
<feature type="transmembrane region" description="Helical" evidence="1">
    <location>
        <begin position="65"/>
        <end position="90"/>
    </location>
</feature>
<sequence>MRRFMRVVGSWSPVLSWEAAPGASRVRQAIKPIYLFESTIRTWLVHAPRVLSKRFPSFNRTISLLFMYMMFQVLAILGAFLLNAICSVTLDISGLAAKHAFDFSLNRSIAHGFATFYVTYSTIRVFVRFGQAIGVIAWESLDDFPDARKIVNHATSQWPMFIFIVFIPQCLMALSLVGTPWLCKGVAVPERVGGVFHRDPGISQAFPFHLKWQSFLEAARQDGLADRLQSFVCVRTPLLYLTRPYPNPRRTMSAVLVVGLVQYVQVFGLLDMNTEDGRDLPVMQHGTGWSTVTCSSDCVQVAIDVLTALHRNPTLYCSGQHCWRSPRVYESFLNRR</sequence>
<organism evidence="2 3">
    <name type="scientific">Ectocarpus siliculosus</name>
    <name type="common">Brown alga</name>
    <name type="synonym">Conferva siliculosa</name>
    <dbReference type="NCBI Taxonomy" id="2880"/>
    <lineage>
        <taxon>Eukaryota</taxon>
        <taxon>Sar</taxon>
        <taxon>Stramenopiles</taxon>
        <taxon>Ochrophyta</taxon>
        <taxon>PX clade</taxon>
        <taxon>Phaeophyceae</taxon>
        <taxon>Ectocarpales</taxon>
        <taxon>Ectocarpaceae</taxon>
        <taxon>Ectocarpus</taxon>
    </lineage>
</organism>
<protein>
    <submittedName>
        <fullName evidence="2">Uncharacterized protein</fullName>
    </submittedName>
</protein>
<dbReference type="EMBL" id="FN649748">
    <property type="protein sequence ID" value="CBN75924.1"/>
    <property type="molecule type" value="Genomic_DNA"/>
</dbReference>
<keyword evidence="1" id="KW-0812">Transmembrane</keyword>
<keyword evidence="1" id="KW-0472">Membrane</keyword>
<evidence type="ECO:0000313" key="3">
    <source>
        <dbReference type="Proteomes" id="UP000002630"/>
    </source>
</evidence>
<dbReference type="InParanoid" id="D8LIL4"/>
<feature type="transmembrane region" description="Helical" evidence="1">
    <location>
        <begin position="158"/>
        <end position="182"/>
    </location>
</feature>